<dbReference type="InterPro" id="IPR001123">
    <property type="entry name" value="LeuE-type"/>
</dbReference>
<dbReference type="Proteomes" id="UP001500713">
    <property type="component" value="Unassembled WGS sequence"/>
</dbReference>
<protein>
    <submittedName>
        <fullName evidence="7">LysE family translocator</fullName>
    </submittedName>
</protein>
<evidence type="ECO:0000256" key="6">
    <source>
        <dbReference type="SAM" id="Phobius"/>
    </source>
</evidence>
<keyword evidence="4 6" id="KW-1133">Transmembrane helix</keyword>
<sequence length="226" mass="23840">MPYETILLFLITDLTFCFTPGPATMVTVSHALPAGRQGGMRGALGPIVGINVGNFIWYALTAFGLIAMIQAFPSAYAVLRWLGVAYLAWLGVAMLSGARQNLSGSAATAEGFKRGFLSGLAVHMSNPKALFFYTVIIPPFVDPAGNLLVQFGILAGLTIFTETAGLTFYAALASRARSLGRADRVQDIFKYVAAAVLICVALVMAFLNLEEAGMALVFNGAKGGFG</sequence>
<dbReference type="EMBL" id="BAAAEM010000003">
    <property type="protein sequence ID" value="GAA0484910.1"/>
    <property type="molecule type" value="Genomic_DNA"/>
</dbReference>
<feature type="transmembrane region" description="Helical" evidence="6">
    <location>
        <begin position="44"/>
        <end position="69"/>
    </location>
</feature>
<dbReference type="PANTHER" id="PTHR30086:SF20">
    <property type="entry name" value="ARGININE EXPORTER PROTEIN ARGO-RELATED"/>
    <property type="match status" value="1"/>
</dbReference>
<keyword evidence="5 6" id="KW-0472">Membrane</keyword>
<dbReference type="PANTHER" id="PTHR30086">
    <property type="entry name" value="ARGININE EXPORTER PROTEIN ARGO"/>
    <property type="match status" value="1"/>
</dbReference>
<dbReference type="RefSeq" id="WP_229955368.1">
    <property type="nucleotide sequence ID" value="NZ_BAAAEM010000003.1"/>
</dbReference>
<evidence type="ECO:0000256" key="3">
    <source>
        <dbReference type="ARBA" id="ARBA00022692"/>
    </source>
</evidence>
<proteinExistence type="predicted"/>
<evidence type="ECO:0000256" key="2">
    <source>
        <dbReference type="ARBA" id="ARBA00022475"/>
    </source>
</evidence>
<feature type="transmembrane region" description="Helical" evidence="6">
    <location>
        <begin position="75"/>
        <end position="95"/>
    </location>
</feature>
<evidence type="ECO:0000256" key="1">
    <source>
        <dbReference type="ARBA" id="ARBA00004651"/>
    </source>
</evidence>
<feature type="transmembrane region" description="Helical" evidence="6">
    <location>
        <begin position="147"/>
        <end position="170"/>
    </location>
</feature>
<evidence type="ECO:0000313" key="8">
    <source>
        <dbReference type="Proteomes" id="UP001500713"/>
    </source>
</evidence>
<evidence type="ECO:0000256" key="4">
    <source>
        <dbReference type="ARBA" id="ARBA00022989"/>
    </source>
</evidence>
<reference evidence="7 8" key="1">
    <citation type="journal article" date="2019" name="Int. J. Syst. Evol. Microbiol.">
        <title>The Global Catalogue of Microorganisms (GCM) 10K type strain sequencing project: providing services to taxonomists for standard genome sequencing and annotation.</title>
        <authorList>
            <consortium name="The Broad Institute Genomics Platform"/>
            <consortium name="The Broad Institute Genome Sequencing Center for Infectious Disease"/>
            <person name="Wu L."/>
            <person name="Ma J."/>
        </authorList>
    </citation>
    <scope>NUCLEOTIDE SEQUENCE [LARGE SCALE GENOMIC DNA]</scope>
    <source>
        <strain evidence="7 8">JCM 14162</strain>
    </source>
</reference>
<keyword evidence="2" id="KW-1003">Cell membrane</keyword>
<comment type="subcellular location">
    <subcellularLocation>
        <location evidence="1">Cell membrane</location>
        <topology evidence="1">Multi-pass membrane protein</topology>
    </subcellularLocation>
</comment>
<organism evidence="7 8">
    <name type="scientific">Parasphingorhabdus litoris</name>
    <dbReference type="NCBI Taxonomy" id="394733"/>
    <lineage>
        <taxon>Bacteria</taxon>
        <taxon>Pseudomonadati</taxon>
        <taxon>Pseudomonadota</taxon>
        <taxon>Alphaproteobacteria</taxon>
        <taxon>Sphingomonadales</taxon>
        <taxon>Sphingomonadaceae</taxon>
        <taxon>Parasphingorhabdus</taxon>
    </lineage>
</organism>
<feature type="transmembrane region" description="Helical" evidence="6">
    <location>
        <begin position="6"/>
        <end position="32"/>
    </location>
</feature>
<dbReference type="Pfam" id="PF01810">
    <property type="entry name" value="LysE"/>
    <property type="match status" value="1"/>
</dbReference>
<name>A0ABN1AVU6_9SPHN</name>
<evidence type="ECO:0000256" key="5">
    <source>
        <dbReference type="ARBA" id="ARBA00023136"/>
    </source>
</evidence>
<evidence type="ECO:0000313" key="7">
    <source>
        <dbReference type="EMBL" id="GAA0484910.1"/>
    </source>
</evidence>
<comment type="caution">
    <text evidence="7">The sequence shown here is derived from an EMBL/GenBank/DDBJ whole genome shotgun (WGS) entry which is preliminary data.</text>
</comment>
<accession>A0ABN1AVU6</accession>
<gene>
    <name evidence="7" type="ORF">GCM10009096_29470</name>
</gene>
<feature type="transmembrane region" description="Helical" evidence="6">
    <location>
        <begin position="191"/>
        <end position="209"/>
    </location>
</feature>
<keyword evidence="3 6" id="KW-0812">Transmembrane</keyword>
<keyword evidence="8" id="KW-1185">Reference proteome</keyword>